<name>A0A6G0VQ65_APHCR</name>
<feature type="non-terminal residue" evidence="2">
    <location>
        <position position="1"/>
    </location>
</feature>
<feature type="non-terminal residue" evidence="2">
    <location>
        <position position="375"/>
    </location>
</feature>
<sequence length="375" mass="42995">ANTTLDLNSEYPTDRGKFPDNITDSNLKKQIIAYGPCKPTNKYLLKNVSLKNSGRSFSIDYYHLTTITGMKIPRQWLCISVIMSKVYCETCWLFANRLNANFKNSWIHGVCDWQNLSTKIMKHEKSYQHLEAVQIRLLWVKNETIEKNVEKQISIEAQFWKDVLTRLIKIILSLTAGNCVLRGNEGKKNTDSEGNFLRTIKLIAEYDPVLNKLLYNEEMKIKYLSWKIQNELIEILALNVKKIICDEIQNAQCFTIIMDSTQDITKVDQVSLIIRYVVVDYAVKSFKIMESFLGFYPLIKHGAEDHVNLIYEILNNCKLDIRRCRGQGYDGASVMSGAYTGVQKRISDVVPSASYIHCAAHNLNLVISDIAIKLS</sequence>
<accession>A0A6G0VQ65</accession>
<organism evidence="2 3">
    <name type="scientific">Aphis craccivora</name>
    <name type="common">Cowpea aphid</name>
    <dbReference type="NCBI Taxonomy" id="307492"/>
    <lineage>
        <taxon>Eukaryota</taxon>
        <taxon>Metazoa</taxon>
        <taxon>Ecdysozoa</taxon>
        <taxon>Arthropoda</taxon>
        <taxon>Hexapoda</taxon>
        <taxon>Insecta</taxon>
        <taxon>Pterygota</taxon>
        <taxon>Neoptera</taxon>
        <taxon>Paraneoptera</taxon>
        <taxon>Hemiptera</taxon>
        <taxon>Sternorrhyncha</taxon>
        <taxon>Aphidomorpha</taxon>
        <taxon>Aphidoidea</taxon>
        <taxon>Aphididae</taxon>
        <taxon>Aphidini</taxon>
        <taxon>Aphis</taxon>
        <taxon>Aphis</taxon>
    </lineage>
</organism>
<protein>
    <submittedName>
        <fullName evidence="2">Zinc finger MYM-type protein 1-like</fullName>
    </submittedName>
</protein>
<proteinExistence type="predicted"/>
<dbReference type="AlphaFoldDB" id="A0A6G0VQ65"/>
<dbReference type="PANTHER" id="PTHR45749">
    <property type="match status" value="1"/>
</dbReference>
<evidence type="ECO:0000313" key="3">
    <source>
        <dbReference type="Proteomes" id="UP000478052"/>
    </source>
</evidence>
<keyword evidence="3" id="KW-1185">Reference proteome</keyword>
<dbReference type="EMBL" id="VUJU01013205">
    <property type="protein sequence ID" value="KAF0705561.1"/>
    <property type="molecule type" value="Genomic_DNA"/>
</dbReference>
<reference evidence="2 3" key="1">
    <citation type="submission" date="2019-08" db="EMBL/GenBank/DDBJ databases">
        <title>Whole genome of Aphis craccivora.</title>
        <authorList>
            <person name="Voronova N.V."/>
            <person name="Shulinski R.S."/>
            <person name="Bandarenka Y.V."/>
            <person name="Zhorov D.G."/>
            <person name="Warner D."/>
        </authorList>
    </citation>
    <scope>NUCLEOTIDE SEQUENCE [LARGE SCALE GENOMIC DNA]</scope>
    <source>
        <strain evidence="2">180601</strain>
        <tissue evidence="2">Whole Body</tissue>
    </source>
</reference>
<dbReference type="Proteomes" id="UP000478052">
    <property type="component" value="Unassembled WGS sequence"/>
</dbReference>
<dbReference type="PANTHER" id="PTHR45749:SF21">
    <property type="entry name" value="DUF4371 DOMAIN-CONTAINING PROTEIN"/>
    <property type="match status" value="1"/>
</dbReference>
<comment type="caution">
    <text evidence="2">The sequence shown here is derived from an EMBL/GenBank/DDBJ whole genome shotgun (WGS) entry which is preliminary data.</text>
</comment>
<dbReference type="InterPro" id="IPR025398">
    <property type="entry name" value="DUF4371"/>
</dbReference>
<evidence type="ECO:0000259" key="1">
    <source>
        <dbReference type="Pfam" id="PF14291"/>
    </source>
</evidence>
<feature type="domain" description="DUF4371" evidence="1">
    <location>
        <begin position="136"/>
        <end position="341"/>
    </location>
</feature>
<evidence type="ECO:0000313" key="2">
    <source>
        <dbReference type="EMBL" id="KAF0705561.1"/>
    </source>
</evidence>
<dbReference type="Pfam" id="PF14291">
    <property type="entry name" value="DUF4371"/>
    <property type="match status" value="1"/>
</dbReference>
<gene>
    <name evidence="2" type="ORF">FWK35_00036460</name>
</gene>
<dbReference type="OrthoDB" id="6624102at2759"/>